<dbReference type="CDD" id="cd19961">
    <property type="entry name" value="EcYidC-like_peri"/>
    <property type="match status" value="1"/>
</dbReference>
<keyword evidence="10 13" id="KW-0143">Chaperone</keyword>
<keyword evidence="5 13" id="KW-1003">Cell membrane</keyword>
<dbReference type="CDD" id="cd20070">
    <property type="entry name" value="5TM_YidC_Alb3"/>
    <property type="match status" value="1"/>
</dbReference>
<evidence type="ECO:0000256" key="1">
    <source>
        <dbReference type="ARBA" id="ARBA00004429"/>
    </source>
</evidence>
<evidence type="ECO:0000256" key="3">
    <source>
        <dbReference type="ARBA" id="ARBA00015325"/>
    </source>
</evidence>
<name>A0A372MK13_9SPIR</name>
<dbReference type="PRINTS" id="PR00701">
    <property type="entry name" value="60KDINNERMP"/>
</dbReference>
<evidence type="ECO:0000259" key="15">
    <source>
        <dbReference type="Pfam" id="PF02096"/>
    </source>
</evidence>
<reference evidence="17 18" key="2">
    <citation type="submission" date="2018-09" db="EMBL/GenBank/DDBJ databases">
        <title>Genome of Sphaerochaeta halotolerans strain 4-11.</title>
        <authorList>
            <person name="Nazina T.N."/>
            <person name="Sokolova D.S."/>
        </authorList>
    </citation>
    <scope>NUCLEOTIDE SEQUENCE [LARGE SCALE GENOMIC DNA]</scope>
    <source>
        <strain evidence="17 18">4-11</strain>
    </source>
</reference>
<evidence type="ECO:0000256" key="5">
    <source>
        <dbReference type="ARBA" id="ARBA00022475"/>
    </source>
</evidence>
<keyword evidence="9 13" id="KW-0472">Membrane</keyword>
<comment type="subcellular location">
    <subcellularLocation>
        <location evidence="1">Cell inner membrane</location>
        <topology evidence="1">Multi-pass membrane protein</topology>
    </subcellularLocation>
    <subcellularLocation>
        <location evidence="13">Cell membrane</location>
        <topology evidence="13">Multi-pass membrane protein</topology>
    </subcellularLocation>
</comment>
<dbReference type="InterPro" id="IPR028055">
    <property type="entry name" value="YidC/Oxa/ALB_C"/>
</dbReference>
<sequence>MDKNTILAIVLSVLVITLGMTIQATFFAPPVPEMVPTTERVETSRTTTGDTTYLAPAQSSQVSANIAWDSNLPGSLVAVGNKGNSTPFTFETNYFLIEFNPNGASIASFKLKDHLDNGEPVELLFKDATSNDAFLLYAGNDKTNPIDANFRYQIIGNQVQFTQEFALLEEDGKTPGAPFTITKTYTFGEEDYLFEIDVETRNSENKAIPLSFENFAYTLAFEPQIGPSFTSLDNNYNYRRFYIKEDGSSKKDQVKLSNGAYTTTKPLSWVALVGKYFSLIAIPDATNYMVSLSEVSGEGIPLQSSIYLSRPTIKSAAQTDTFRFYAGPQLKRDMVIYNDASLNSFGVSGLQLEAALDSSSWLGWLETILKTILNLLYKIIPNYGIGIIILTFLLKLALYPITKKGMESTAKMASLSPKMQEIKEKYPDNPTKQNEEMAAMYKKEKINPMGGCLPMLLQFPILIAFYGLLNKHFELRGAMFIPGWIPDLSRPDMVASLPFNLPFLGNELHLLPIFYTVSMIYSMKITQNASTAGSQQGMMKFMTYGMPLMFFFVLYNAPSGLILYWSVMNALSIVQQLYTNKKKQQEAAEEAQNNVPQFPRAKGKGHK</sequence>
<feature type="transmembrane region" description="Helical" evidence="13">
    <location>
        <begin position="450"/>
        <end position="469"/>
    </location>
</feature>
<comment type="function">
    <text evidence="13">Required for the insertion and/or proper folding and/or complex formation of integral membrane proteins into the membrane. Involved in integration of membrane proteins that insert both dependently and independently of the Sec translocase complex, as well as at least some lipoproteins. Aids folding of multispanning membrane proteins.</text>
</comment>
<feature type="domain" description="Membrane insertase YidC N-terminal" evidence="16">
    <location>
        <begin position="89"/>
        <end position="371"/>
    </location>
</feature>
<dbReference type="GO" id="GO:0015031">
    <property type="term" value="P:protein transport"/>
    <property type="evidence" value="ECO:0007669"/>
    <property type="project" value="UniProtKB-KW"/>
</dbReference>
<proteinExistence type="inferred from homology"/>
<evidence type="ECO:0000256" key="8">
    <source>
        <dbReference type="ARBA" id="ARBA00022989"/>
    </source>
</evidence>
<evidence type="ECO:0000256" key="7">
    <source>
        <dbReference type="ARBA" id="ARBA00022927"/>
    </source>
</evidence>
<evidence type="ECO:0000256" key="2">
    <source>
        <dbReference type="ARBA" id="ARBA00010527"/>
    </source>
</evidence>
<dbReference type="Pfam" id="PF02096">
    <property type="entry name" value="60KD_IMP"/>
    <property type="match status" value="1"/>
</dbReference>
<evidence type="ECO:0000256" key="11">
    <source>
        <dbReference type="ARBA" id="ARBA00033245"/>
    </source>
</evidence>
<feature type="domain" description="Membrane insertase YidC/Oxa/ALB C-terminal" evidence="15">
    <location>
        <begin position="383"/>
        <end position="581"/>
    </location>
</feature>
<gene>
    <name evidence="13" type="primary">yidC</name>
    <name evidence="17" type="ORF">DYP60_00400</name>
</gene>
<evidence type="ECO:0000259" key="16">
    <source>
        <dbReference type="Pfam" id="PF14849"/>
    </source>
</evidence>
<dbReference type="HAMAP" id="MF_01810">
    <property type="entry name" value="YidC_type1"/>
    <property type="match status" value="1"/>
</dbReference>
<dbReference type="InterPro" id="IPR038221">
    <property type="entry name" value="YidC_periplasmic_sf"/>
</dbReference>
<dbReference type="NCBIfam" id="TIGR03592">
    <property type="entry name" value="yidC_oxa1_cterm"/>
    <property type="match status" value="1"/>
</dbReference>
<keyword evidence="6 13" id="KW-0812">Transmembrane</keyword>
<dbReference type="InterPro" id="IPR028053">
    <property type="entry name" value="Membr_insert_YidC_N"/>
</dbReference>
<evidence type="ECO:0000256" key="13">
    <source>
        <dbReference type="HAMAP-Rule" id="MF_01810"/>
    </source>
</evidence>
<comment type="caution">
    <text evidence="13">Lacks conserved residue(s) required for the propagation of feature annotation.</text>
</comment>
<evidence type="ECO:0000256" key="4">
    <source>
        <dbReference type="ARBA" id="ARBA00022448"/>
    </source>
</evidence>
<dbReference type="Gene3D" id="2.70.98.90">
    <property type="match status" value="1"/>
</dbReference>
<feature type="transmembrane region" description="Helical" evidence="13">
    <location>
        <begin position="561"/>
        <end position="578"/>
    </location>
</feature>
<organism evidence="17 18">
    <name type="scientific">Sphaerochaeta halotolerans</name>
    <dbReference type="NCBI Taxonomy" id="2293840"/>
    <lineage>
        <taxon>Bacteria</taxon>
        <taxon>Pseudomonadati</taxon>
        <taxon>Spirochaetota</taxon>
        <taxon>Spirochaetia</taxon>
        <taxon>Spirochaetales</taxon>
        <taxon>Sphaerochaetaceae</taxon>
        <taxon>Sphaerochaeta</taxon>
    </lineage>
</organism>
<dbReference type="RefSeq" id="WP_117328893.1">
    <property type="nucleotide sequence ID" value="NZ_QUWK01000001.1"/>
</dbReference>
<comment type="subunit">
    <text evidence="13">Interacts with the Sec translocase complex via SecD. Specifically interacts with transmembrane segments of nascent integral membrane proteins during membrane integration.</text>
</comment>
<evidence type="ECO:0000256" key="12">
    <source>
        <dbReference type="ARBA" id="ARBA00033342"/>
    </source>
</evidence>
<dbReference type="NCBIfam" id="TIGR03593">
    <property type="entry name" value="yidC_nterm"/>
    <property type="match status" value="1"/>
</dbReference>
<evidence type="ECO:0000256" key="9">
    <source>
        <dbReference type="ARBA" id="ARBA00023136"/>
    </source>
</evidence>
<evidence type="ECO:0000256" key="6">
    <source>
        <dbReference type="ARBA" id="ARBA00022692"/>
    </source>
</evidence>
<dbReference type="InterPro" id="IPR047196">
    <property type="entry name" value="YidC_ALB_C"/>
</dbReference>
<protein>
    <recommendedName>
        <fullName evidence="3 13">Membrane protein insertase YidC</fullName>
    </recommendedName>
    <alternativeName>
        <fullName evidence="12 13">Foldase YidC</fullName>
    </alternativeName>
    <alternativeName>
        <fullName evidence="11 13">Membrane integrase YidC</fullName>
    </alternativeName>
    <alternativeName>
        <fullName evidence="13">Membrane protein YidC</fullName>
    </alternativeName>
</protein>
<comment type="similarity">
    <text evidence="2 13">Belongs to the OXA1/ALB3/YidC family. Type 1 subfamily.</text>
</comment>
<dbReference type="Pfam" id="PF14849">
    <property type="entry name" value="YidC_periplas"/>
    <property type="match status" value="1"/>
</dbReference>
<dbReference type="GO" id="GO:0051205">
    <property type="term" value="P:protein insertion into membrane"/>
    <property type="evidence" value="ECO:0007669"/>
    <property type="project" value="TreeGrafter"/>
</dbReference>
<dbReference type="PANTHER" id="PTHR12428:SF65">
    <property type="entry name" value="CYTOCHROME C OXIDASE ASSEMBLY PROTEIN COX18, MITOCHONDRIAL"/>
    <property type="match status" value="1"/>
</dbReference>
<dbReference type="PANTHER" id="PTHR12428">
    <property type="entry name" value="OXA1"/>
    <property type="match status" value="1"/>
</dbReference>
<keyword evidence="18" id="KW-1185">Reference proteome</keyword>
<reference evidence="18" key="1">
    <citation type="submission" date="2018-08" db="EMBL/GenBank/DDBJ databases">
        <authorList>
            <person name="Grouzdev D.S."/>
            <person name="Krutkina M.S."/>
        </authorList>
    </citation>
    <scope>NUCLEOTIDE SEQUENCE [LARGE SCALE GENOMIC DNA]</scope>
    <source>
        <strain evidence="18">4-11</strain>
    </source>
</reference>
<comment type="caution">
    <text evidence="17">The sequence shown here is derived from an EMBL/GenBank/DDBJ whole genome shotgun (WGS) entry which is preliminary data.</text>
</comment>
<keyword evidence="8 13" id="KW-1133">Transmembrane helix</keyword>
<evidence type="ECO:0000313" key="18">
    <source>
        <dbReference type="Proteomes" id="UP000264002"/>
    </source>
</evidence>
<evidence type="ECO:0000256" key="14">
    <source>
        <dbReference type="SAM" id="MobiDB-lite"/>
    </source>
</evidence>
<evidence type="ECO:0000256" key="10">
    <source>
        <dbReference type="ARBA" id="ARBA00023186"/>
    </source>
</evidence>
<dbReference type="EMBL" id="QUWK01000001">
    <property type="protein sequence ID" value="RFU96074.1"/>
    <property type="molecule type" value="Genomic_DNA"/>
</dbReference>
<keyword evidence="4 13" id="KW-0813">Transport</keyword>
<dbReference type="InterPro" id="IPR019998">
    <property type="entry name" value="Membr_insert_YidC"/>
</dbReference>
<accession>A0A372MK13</accession>
<feature type="region of interest" description="Disordered" evidence="14">
    <location>
        <begin position="588"/>
        <end position="607"/>
    </location>
</feature>
<dbReference type="InterPro" id="IPR001708">
    <property type="entry name" value="YidC/ALB3/OXA1/COX18"/>
</dbReference>
<dbReference type="GO" id="GO:0005886">
    <property type="term" value="C:plasma membrane"/>
    <property type="evidence" value="ECO:0007669"/>
    <property type="project" value="UniProtKB-SubCell"/>
</dbReference>
<dbReference type="Proteomes" id="UP000264002">
    <property type="component" value="Unassembled WGS sequence"/>
</dbReference>
<keyword evidence="7 13" id="KW-0653">Protein transport</keyword>
<dbReference type="GO" id="GO:0032977">
    <property type="term" value="F:membrane insertase activity"/>
    <property type="evidence" value="ECO:0007669"/>
    <property type="project" value="InterPro"/>
</dbReference>
<feature type="transmembrane region" description="Helical" evidence="13">
    <location>
        <begin position="383"/>
        <end position="402"/>
    </location>
</feature>
<dbReference type="AlphaFoldDB" id="A0A372MK13"/>
<evidence type="ECO:0000313" key="17">
    <source>
        <dbReference type="EMBL" id="RFU96074.1"/>
    </source>
</evidence>